<dbReference type="PANTHER" id="PTHR24264">
    <property type="entry name" value="TRYPSIN-RELATED"/>
    <property type="match status" value="1"/>
</dbReference>
<dbReference type="Ensembl" id="ENSHHUT00000005478.1">
    <property type="protein sequence ID" value="ENSHHUP00000005304.1"/>
    <property type="gene ID" value="ENSHHUG00000003295.1"/>
</dbReference>
<evidence type="ECO:0000256" key="7">
    <source>
        <dbReference type="ARBA" id="ARBA00036320"/>
    </source>
</evidence>
<dbReference type="InterPro" id="IPR033116">
    <property type="entry name" value="TRYPSIN_SER"/>
</dbReference>
<feature type="domain" description="Peptidase S1" evidence="9">
    <location>
        <begin position="1"/>
        <end position="157"/>
    </location>
</feature>
<evidence type="ECO:0000256" key="3">
    <source>
        <dbReference type="ARBA" id="ARBA00022801"/>
    </source>
</evidence>
<dbReference type="Pfam" id="PF00089">
    <property type="entry name" value="Trypsin"/>
    <property type="match status" value="1"/>
</dbReference>
<dbReference type="EC" id="3.4.21.4" evidence="8"/>
<keyword evidence="5" id="KW-1015">Disulfide bond</keyword>
<dbReference type="PANTHER" id="PTHR24264:SF83">
    <property type="entry name" value="COMPLEMENT FACTOR I"/>
    <property type="match status" value="1"/>
</dbReference>
<dbReference type="CDD" id="cd00190">
    <property type="entry name" value="Tryp_SPc"/>
    <property type="match status" value="1"/>
</dbReference>
<dbReference type="SMART" id="SM00020">
    <property type="entry name" value="Tryp_SPc"/>
    <property type="match status" value="1"/>
</dbReference>
<evidence type="ECO:0000256" key="6">
    <source>
        <dbReference type="ARBA" id="ARBA00024195"/>
    </source>
</evidence>
<evidence type="ECO:0000256" key="4">
    <source>
        <dbReference type="ARBA" id="ARBA00022825"/>
    </source>
</evidence>
<keyword evidence="3" id="KW-0378">Hydrolase</keyword>
<dbReference type="SUPFAM" id="SSF50494">
    <property type="entry name" value="Trypsin-like serine proteases"/>
    <property type="match status" value="1"/>
</dbReference>
<dbReference type="InterPro" id="IPR009003">
    <property type="entry name" value="Peptidase_S1_PA"/>
</dbReference>
<proteinExistence type="inferred from homology"/>
<reference evidence="10" key="3">
    <citation type="submission" date="2025-09" db="UniProtKB">
        <authorList>
            <consortium name="Ensembl"/>
        </authorList>
    </citation>
    <scope>IDENTIFICATION</scope>
</reference>
<dbReference type="GeneTree" id="ENSGT00940000162823"/>
<keyword evidence="2" id="KW-0645">Protease</keyword>
<reference evidence="10" key="2">
    <citation type="submission" date="2025-08" db="UniProtKB">
        <authorList>
            <consortium name="Ensembl"/>
        </authorList>
    </citation>
    <scope>IDENTIFICATION</scope>
</reference>
<dbReference type="STRING" id="62062.ENSHHUP00000005304"/>
<organism evidence="10 11">
    <name type="scientific">Hucho hucho</name>
    <name type="common">huchen</name>
    <dbReference type="NCBI Taxonomy" id="62062"/>
    <lineage>
        <taxon>Eukaryota</taxon>
        <taxon>Metazoa</taxon>
        <taxon>Chordata</taxon>
        <taxon>Craniata</taxon>
        <taxon>Vertebrata</taxon>
        <taxon>Euteleostomi</taxon>
        <taxon>Actinopterygii</taxon>
        <taxon>Neopterygii</taxon>
        <taxon>Teleostei</taxon>
        <taxon>Protacanthopterygii</taxon>
        <taxon>Salmoniformes</taxon>
        <taxon>Salmonidae</taxon>
        <taxon>Salmoninae</taxon>
        <taxon>Hucho</taxon>
    </lineage>
</organism>
<protein>
    <recommendedName>
        <fullName evidence="8">trypsin</fullName>
        <ecNumber evidence="8">3.4.21.4</ecNumber>
    </recommendedName>
</protein>
<dbReference type="AlphaFoldDB" id="A0A4W5JZM0"/>
<comment type="subcellular location">
    <subcellularLocation>
        <location evidence="1">Secreted</location>
        <location evidence="1">Extracellular space</location>
    </subcellularLocation>
</comment>
<dbReference type="GO" id="GO:0004252">
    <property type="term" value="F:serine-type endopeptidase activity"/>
    <property type="evidence" value="ECO:0007669"/>
    <property type="project" value="UniProtKB-EC"/>
</dbReference>
<dbReference type="InterPro" id="IPR050127">
    <property type="entry name" value="Serine_Proteases_S1"/>
</dbReference>
<comment type="similarity">
    <text evidence="6">Belongs to the peptidase S1 family. CLIP subfamily.</text>
</comment>
<evidence type="ECO:0000259" key="9">
    <source>
        <dbReference type="PROSITE" id="PS50240"/>
    </source>
</evidence>
<evidence type="ECO:0000313" key="10">
    <source>
        <dbReference type="Ensembl" id="ENSHHUP00000005304.1"/>
    </source>
</evidence>
<name>A0A4W5JZM0_9TELE</name>
<dbReference type="Proteomes" id="UP000314982">
    <property type="component" value="Unassembled WGS sequence"/>
</dbReference>
<keyword evidence="4" id="KW-0720">Serine protease</keyword>
<evidence type="ECO:0000256" key="1">
    <source>
        <dbReference type="ARBA" id="ARBA00004239"/>
    </source>
</evidence>
<dbReference type="InterPro" id="IPR043504">
    <property type="entry name" value="Peptidase_S1_PA_chymotrypsin"/>
</dbReference>
<accession>A0A4W5JZM0</accession>
<evidence type="ECO:0000256" key="2">
    <source>
        <dbReference type="ARBA" id="ARBA00022670"/>
    </source>
</evidence>
<dbReference type="PROSITE" id="PS00135">
    <property type="entry name" value="TRYPSIN_SER"/>
    <property type="match status" value="1"/>
</dbReference>
<dbReference type="GO" id="GO:0006508">
    <property type="term" value="P:proteolysis"/>
    <property type="evidence" value="ECO:0007669"/>
    <property type="project" value="UniProtKB-KW"/>
</dbReference>
<dbReference type="InterPro" id="IPR001254">
    <property type="entry name" value="Trypsin_dom"/>
</dbReference>
<dbReference type="FunFam" id="2.40.10.10:FF:000002">
    <property type="entry name" value="Transmembrane protease serine"/>
    <property type="match status" value="1"/>
</dbReference>
<evidence type="ECO:0000313" key="11">
    <source>
        <dbReference type="Proteomes" id="UP000314982"/>
    </source>
</evidence>
<reference evidence="11" key="1">
    <citation type="submission" date="2018-06" db="EMBL/GenBank/DDBJ databases">
        <title>Genome assembly of Danube salmon.</title>
        <authorList>
            <person name="Macqueen D.J."/>
            <person name="Gundappa M.K."/>
        </authorList>
    </citation>
    <scope>NUCLEOTIDE SEQUENCE [LARGE SCALE GENOMIC DNA]</scope>
</reference>
<dbReference type="PROSITE" id="PS50240">
    <property type="entry name" value="TRYPSIN_DOM"/>
    <property type="match status" value="1"/>
</dbReference>
<comment type="catalytic activity">
    <reaction evidence="7">
        <text>Preferential cleavage: Arg-|-Xaa, Lys-|-Xaa.</text>
        <dbReference type="EC" id="3.4.21.4"/>
    </reaction>
</comment>
<keyword evidence="11" id="KW-1185">Reference proteome</keyword>
<evidence type="ECO:0000256" key="8">
    <source>
        <dbReference type="ARBA" id="ARBA00038868"/>
    </source>
</evidence>
<evidence type="ECO:0000256" key="5">
    <source>
        <dbReference type="ARBA" id="ARBA00023157"/>
    </source>
</evidence>
<dbReference type="GO" id="GO:0005615">
    <property type="term" value="C:extracellular space"/>
    <property type="evidence" value="ECO:0007669"/>
    <property type="project" value="TreeGrafter"/>
</dbReference>
<dbReference type="Gene3D" id="2.40.10.10">
    <property type="entry name" value="Trypsin-like serine proteases"/>
    <property type="match status" value="2"/>
</dbReference>
<sequence length="160" mass="17055">RSILHHPSPCHPAYVPGFLQLKKPVKLTNTVKLKDLSKPAEDVPAGTHCFAAGWGITQENGDQSDVLLSVKVTVVDRKKCNSPGYYNFFPIITGGMLCAGYGEDQAGTCQGDSGGPLVCGDTLTGVVAFAGGCGRNKRPTVYTFISKYTDWITETIQTSG</sequence>